<accession>X1R5H1</accession>
<dbReference type="EMBL" id="BARW01006446">
    <property type="protein sequence ID" value="GAI75962.1"/>
    <property type="molecule type" value="Genomic_DNA"/>
</dbReference>
<proteinExistence type="predicted"/>
<evidence type="ECO:0000313" key="1">
    <source>
        <dbReference type="EMBL" id="GAI75962.1"/>
    </source>
</evidence>
<protein>
    <submittedName>
        <fullName evidence="1">Uncharacterized protein</fullName>
    </submittedName>
</protein>
<dbReference type="AlphaFoldDB" id="X1R5H1"/>
<name>X1R5H1_9ZZZZ</name>
<organism evidence="1">
    <name type="scientific">marine sediment metagenome</name>
    <dbReference type="NCBI Taxonomy" id="412755"/>
    <lineage>
        <taxon>unclassified sequences</taxon>
        <taxon>metagenomes</taxon>
        <taxon>ecological metagenomes</taxon>
    </lineage>
</organism>
<reference evidence="1" key="1">
    <citation type="journal article" date="2014" name="Front. Microbiol.">
        <title>High frequency of phylogenetically diverse reductive dehalogenase-homologous genes in deep subseafloor sedimentary metagenomes.</title>
        <authorList>
            <person name="Kawai M."/>
            <person name="Futagami T."/>
            <person name="Toyoda A."/>
            <person name="Takaki Y."/>
            <person name="Nishi S."/>
            <person name="Hori S."/>
            <person name="Arai W."/>
            <person name="Tsubouchi T."/>
            <person name="Morono Y."/>
            <person name="Uchiyama I."/>
            <person name="Ito T."/>
            <person name="Fujiyama A."/>
            <person name="Inagaki F."/>
            <person name="Takami H."/>
        </authorList>
    </citation>
    <scope>NUCLEOTIDE SEQUENCE</scope>
    <source>
        <strain evidence="1">Expedition CK06-06</strain>
    </source>
</reference>
<comment type="caution">
    <text evidence="1">The sequence shown here is derived from an EMBL/GenBank/DDBJ whole genome shotgun (WGS) entry which is preliminary data.</text>
</comment>
<feature type="non-terminal residue" evidence="1">
    <location>
        <position position="158"/>
    </location>
</feature>
<gene>
    <name evidence="1" type="ORF">S12H4_13537</name>
</gene>
<sequence>MSSNLATSILPLEAKKDVSGGGGASYKEEIYQVPYHSLSSPLIQAALKLGLVIKSVELYNPYHDHSRKPILPTGHRFYRDCLREQEARLLEWLIKRFQGHAWFFTLTFKDWLYEDRAGRMASDFLARLNQAHKEIPGAAPLMSTNTSEWQQRDVIHYH</sequence>